<reference evidence="3 4" key="1">
    <citation type="journal article" date="2004" name="Science">
        <title>The genome of the diatom Thalassiosira pseudonana: ecology, evolution, and metabolism.</title>
        <authorList>
            <person name="Armbrust E.V."/>
            <person name="Berges J.A."/>
            <person name="Bowler C."/>
            <person name="Green B.R."/>
            <person name="Martinez D."/>
            <person name="Putnam N.H."/>
            <person name="Zhou S."/>
            <person name="Allen A.E."/>
            <person name="Apt K.E."/>
            <person name="Bechner M."/>
            <person name="Brzezinski M.A."/>
            <person name="Chaal B.K."/>
            <person name="Chiovitti A."/>
            <person name="Davis A.K."/>
            <person name="Demarest M.S."/>
            <person name="Detter J.C."/>
            <person name="Glavina T."/>
            <person name="Goodstein D."/>
            <person name="Hadi M.Z."/>
            <person name="Hellsten U."/>
            <person name="Hildebrand M."/>
            <person name="Jenkins B.D."/>
            <person name="Jurka J."/>
            <person name="Kapitonov V.V."/>
            <person name="Kroger N."/>
            <person name="Lau W.W."/>
            <person name="Lane T.W."/>
            <person name="Larimer F.W."/>
            <person name="Lippmeier J.C."/>
            <person name="Lucas S."/>
            <person name="Medina M."/>
            <person name="Montsant A."/>
            <person name="Obornik M."/>
            <person name="Parker M.S."/>
            <person name="Palenik B."/>
            <person name="Pazour G.J."/>
            <person name="Richardson P.M."/>
            <person name="Rynearson T.A."/>
            <person name="Saito M.A."/>
            <person name="Schwartz D.C."/>
            <person name="Thamatrakoln K."/>
            <person name="Valentin K."/>
            <person name="Vardi A."/>
            <person name="Wilkerson F.P."/>
            <person name="Rokhsar D.S."/>
        </authorList>
    </citation>
    <scope>NUCLEOTIDE SEQUENCE [LARGE SCALE GENOMIC DNA]</scope>
    <source>
        <strain evidence="3 4">CCMP1335</strain>
    </source>
</reference>
<protein>
    <recommendedName>
        <fullName evidence="5">SET domain-containing protein</fullName>
    </recommendedName>
</protein>
<keyword evidence="4" id="KW-1185">Reference proteome</keyword>
<dbReference type="CDD" id="cd10527">
    <property type="entry name" value="SET_LSMT"/>
    <property type="match status" value="1"/>
</dbReference>
<dbReference type="AlphaFoldDB" id="B8BUS4"/>
<dbReference type="KEGG" id="tps:THAPSDRAFT_2581"/>
<dbReference type="eggNOG" id="ENOG502T6BZ">
    <property type="taxonomic scope" value="Eukaryota"/>
</dbReference>
<dbReference type="PaxDb" id="35128-Thaps2581"/>
<proteinExistence type="predicted"/>
<dbReference type="RefSeq" id="XP_002287892.1">
    <property type="nucleotide sequence ID" value="XM_002287856.1"/>
</dbReference>
<feature type="transmembrane region" description="Helical" evidence="2">
    <location>
        <begin position="58"/>
        <end position="78"/>
    </location>
</feature>
<dbReference type="EMBL" id="CM000639">
    <property type="protein sequence ID" value="EED95335.1"/>
    <property type="molecule type" value="Genomic_DNA"/>
</dbReference>
<sequence>MANAKWKSKGSGAEEDSSTRRPKISIEDAAKRAASKRAKKASTPIQASSLTVVLLRSLLVGVGVAVAVVSLLLLLAPYSSSSQTTDTITPDSEQWSKAKDFLDNFVCRYRPDESVVNARGESVAINEHGGWATLASWAETVFPQPQLPDIPAGELVLKLPRPLQIWDLDALRDEFVQREFLGLSSTSGDGSKSTRRVARHKDTQNLLDSGAYLAVYLIRLLHGSRSTQQSDHESGQECSEESGECKATDFDEAIKSNKPIHWTDITQHKERIPQLSAYLEILPSYSDRIAKLPPSASKNLHDHPLTWTHSSLESLFPKYTPTYDLIEHHRQMAKSEYDALKLASPDEFGKNVNFTEYLGMRINVLSRAFGLAVSDHDNGVLWSRHARRDISLDEEMKLYDTSNFGAFVAPSSNDTQTKDGVVSLETYKLRSMCPLLDMYNSHPHPNVLWRYDSKTSSYLINANRGGITTGHSIMVSYGKYTEGHLFAKYGYVNGDGSSPTQANVAAFHRLAGDVGLGRQYSPLPFHVWDRRSRVEISQLLANMGPEVQKSFSLAKRAMDAQAKELLRYLMFDDGYQKCIVQPYTKTNNDGNNTTSDTRHWELKVLKLRHLIRIANNRDMWSVRLPPKYPDALPRQPLPSGEQQVNTKKPKENKVGIDANRILSTCRLTSLTVDDMDGDAIKHLKEGLSSEATSTSSSSKSSFFHVKKDSNALEYRALMCVVRLSDAAIDRYGKFAQQRGNLEPEMVGSREWTAWYIRDGELRLLHILRQTAACHYWMSFH</sequence>
<organism evidence="3 4">
    <name type="scientific">Thalassiosira pseudonana</name>
    <name type="common">Marine diatom</name>
    <name type="synonym">Cyclotella nana</name>
    <dbReference type="NCBI Taxonomy" id="35128"/>
    <lineage>
        <taxon>Eukaryota</taxon>
        <taxon>Sar</taxon>
        <taxon>Stramenopiles</taxon>
        <taxon>Ochrophyta</taxon>
        <taxon>Bacillariophyta</taxon>
        <taxon>Coscinodiscophyceae</taxon>
        <taxon>Thalassiosirophycidae</taxon>
        <taxon>Thalassiosirales</taxon>
        <taxon>Thalassiosiraceae</taxon>
        <taxon>Thalassiosira</taxon>
    </lineage>
</organism>
<dbReference type="InterPro" id="IPR050600">
    <property type="entry name" value="SETD3_SETD6_MTase"/>
</dbReference>
<dbReference type="HOGENOM" id="CLU_359240_0_0_1"/>
<keyword evidence="2" id="KW-0472">Membrane</keyword>
<keyword evidence="2" id="KW-1133">Transmembrane helix</keyword>
<evidence type="ECO:0000256" key="1">
    <source>
        <dbReference type="SAM" id="MobiDB-lite"/>
    </source>
</evidence>
<dbReference type="SUPFAM" id="SSF82199">
    <property type="entry name" value="SET domain"/>
    <property type="match status" value="1"/>
</dbReference>
<dbReference type="PANTHER" id="PTHR13271">
    <property type="entry name" value="UNCHARACTERIZED PUTATIVE METHYLTRANSFERASE"/>
    <property type="match status" value="1"/>
</dbReference>
<evidence type="ECO:0000313" key="4">
    <source>
        <dbReference type="Proteomes" id="UP000001449"/>
    </source>
</evidence>
<feature type="region of interest" description="Disordered" evidence="1">
    <location>
        <begin position="631"/>
        <end position="653"/>
    </location>
</feature>
<feature type="region of interest" description="Disordered" evidence="1">
    <location>
        <begin position="1"/>
        <end position="38"/>
    </location>
</feature>
<evidence type="ECO:0000256" key="2">
    <source>
        <dbReference type="SAM" id="Phobius"/>
    </source>
</evidence>
<dbReference type="OMA" id="GHLFAKY"/>
<evidence type="ECO:0008006" key="5">
    <source>
        <dbReference type="Google" id="ProtNLM"/>
    </source>
</evidence>
<accession>B8BUS4</accession>
<reference evidence="3 4" key="2">
    <citation type="journal article" date="2008" name="Nature">
        <title>The Phaeodactylum genome reveals the evolutionary history of diatom genomes.</title>
        <authorList>
            <person name="Bowler C."/>
            <person name="Allen A.E."/>
            <person name="Badger J.H."/>
            <person name="Grimwood J."/>
            <person name="Jabbari K."/>
            <person name="Kuo A."/>
            <person name="Maheswari U."/>
            <person name="Martens C."/>
            <person name="Maumus F."/>
            <person name="Otillar R.P."/>
            <person name="Rayko E."/>
            <person name="Salamov A."/>
            <person name="Vandepoele K."/>
            <person name="Beszteri B."/>
            <person name="Gruber A."/>
            <person name="Heijde M."/>
            <person name="Katinka M."/>
            <person name="Mock T."/>
            <person name="Valentin K."/>
            <person name="Verret F."/>
            <person name="Berges J.A."/>
            <person name="Brownlee C."/>
            <person name="Cadoret J.P."/>
            <person name="Chiovitti A."/>
            <person name="Choi C.J."/>
            <person name="Coesel S."/>
            <person name="De Martino A."/>
            <person name="Detter J.C."/>
            <person name="Durkin C."/>
            <person name="Falciatore A."/>
            <person name="Fournet J."/>
            <person name="Haruta M."/>
            <person name="Huysman M.J."/>
            <person name="Jenkins B.D."/>
            <person name="Jiroutova K."/>
            <person name="Jorgensen R.E."/>
            <person name="Joubert Y."/>
            <person name="Kaplan A."/>
            <person name="Kroger N."/>
            <person name="Kroth P.G."/>
            <person name="La Roche J."/>
            <person name="Lindquist E."/>
            <person name="Lommer M."/>
            <person name="Martin-Jezequel V."/>
            <person name="Lopez P.J."/>
            <person name="Lucas S."/>
            <person name="Mangogna M."/>
            <person name="McGinnis K."/>
            <person name="Medlin L.K."/>
            <person name="Montsant A."/>
            <person name="Oudot-Le Secq M.P."/>
            <person name="Napoli C."/>
            <person name="Obornik M."/>
            <person name="Parker M.S."/>
            <person name="Petit J.L."/>
            <person name="Porcel B.M."/>
            <person name="Poulsen N."/>
            <person name="Robison M."/>
            <person name="Rychlewski L."/>
            <person name="Rynearson T.A."/>
            <person name="Schmutz J."/>
            <person name="Shapiro H."/>
            <person name="Siaut M."/>
            <person name="Stanley M."/>
            <person name="Sussman M.R."/>
            <person name="Taylor A.R."/>
            <person name="Vardi A."/>
            <person name="von Dassow P."/>
            <person name="Vyverman W."/>
            <person name="Willis A."/>
            <person name="Wyrwicz L.S."/>
            <person name="Rokhsar D.S."/>
            <person name="Weissenbach J."/>
            <person name="Armbrust E.V."/>
            <person name="Green B.R."/>
            <person name="Van de Peer Y."/>
            <person name="Grigoriev I.V."/>
        </authorList>
    </citation>
    <scope>NUCLEOTIDE SEQUENCE [LARGE SCALE GENOMIC DNA]</scope>
    <source>
        <strain evidence="3 4">CCMP1335</strain>
    </source>
</reference>
<dbReference type="Proteomes" id="UP000001449">
    <property type="component" value="Chromosome 2"/>
</dbReference>
<keyword evidence="2" id="KW-0812">Transmembrane</keyword>
<dbReference type="PANTHER" id="PTHR13271:SF155">
    <property type="entry name" value="SET DOMAIN-CONTAINING PROTEIN"/>
    <property type="match status" value="1"/>
</dbReference>
<evidence type="ECO:0000313" key="3">
    <source>
        <dbReference type="EMBL" id="EED95335.1"/>
    </source>
</evidence>
<dbReference type="Gene3D" id="3.90.1410.10">
    <property type="entry name" value="set domain protein methyltransferase, domain 1"/>
    <property type="match status" value="1"/>
</dbReference>
<dbReference type="GeneID" id="7443029"/>
<name>B8BUS4_THAPS</name>
<gene>
    <name evidence="3" type="ORF">THAPSDRAFT_2581</name>
</gene>
<dbReference type="InterPro" id="IPR046341">
    <property type="entry name" value="SET_dom_sf"/>
</dbReference>
<dbReference type="InParanoid" id="B8BUS4"/>
<dbReference type="GO" id="GO:0016279">
    <property type="term" value="F:protein-lysine N-methyltransferase activity"/>
    <property type="evidence" value="ECO:0000318"/>
    <property type="project" value="GO_Central"/>
</dbReference>